<protein>
    <submittedName>
        <fullName evidence="1">Uncharacterized protein</fullName>
    </submittedName>
</protein>
<reference evidence="1" key="1">
    <citation type="journal article" date="2015" name="Nature">
        <title>Complex archaea that bridge the gap between prokaryotes and eukaryotes.</title>
        <authorList>
            <person name="Spang A."/>
            <person name="Saw J.H."/>
            <person name="Jorgensen S.L."/>
            <person name="Zaremba-Niedzwiedzka K."/>
            <person name="Martijn J."/>
            <person name="Lind A.E."/>
            <person name="van Eijk R."/>
            <person name="Schleper C."/>
            <person name="Guy L."/>
            <person name="Ettema T.J."/>
        </authorList>
    </citation>
    <scope>NUCLEOTIDE SEQUENCE</scope>
</reference>
<evidence type="ECO:0000313" key="1">
    <source>
        <dbReference type="EMBL" id="KKN77761.1"/>
    </source>
</evidence>
<accession>A0A0F9VWD3</accession>
<name>A0A0F9VWD3_9ZZZZ</name>
<comment type="caution">
    <text evidence="1">The sequence shown here is derived from an EMBL/GenBank/DDBJ whole genome shotgun (WGS) entry which is preliminary data.</text>
</comment>
<gene>
    <name evidence="1" type="ORF">LCGC14_0357350</name>
</gene>
<organism evidence="1">
    <name type="scientific">marine sediment metagenome</name>
    <dbReference type="NCBI Taxonomy" id="412755"/>
    <lineage>
        <taxon>unclassified sequences</taxon>
        <taxon>metagenomes</taxon>
        <taxon>ecological metagenomes</taxon>
    </lineage>
</organism>
<dbReference type="EMBL" id="LAZR01000274">
    <property type="protein sequence ID" value="KKN77761.1"/>
    <property type="molecule type" value="Genomic_DNA"/>
</dbReference>
<sequence>MIRVAKKNADKITQAIDKAQSQARVRTICRADVFDAVEEIEKKLSKLLYKKDWLGLEILVDTHAQSFPGAYRGTPESTFFVLVRRPSGWFMDHIRRSICSPGVYAVYFRDKSRELAEFATDKFR</sequence>
<dbReference type="AlphaFoldDB" id="A0A0F9VWD3"/>
<proteinExistence type="predicted"/>